<sequence length="59" mass="7134">MNHLTKSNLVCKEWWIIVGQFWEQPKMGTCQVNLQGPLSQMKLRIFFRMVHWEKILCVK</sequence>
<accession>A0A2P2M5X4</accession>
<proteinExistence type="predicted"/>
<dbReference type="AlphaFoldDB" id="A0A2P2M5X4"/>
<evidence type="ECO:0000313" key="1">
    <source>
        <dbReference type="EMBL" id="MBX25632.1"/>
    </source>
</evidence>
<dbReference type="EMBL" id="GGEC01045148">
    <property type="protein sequence ID" value="MBX25632.1"/>
    <property type="molecule type" value="Transcribed_RNA"/>
</dbReference>
<name>A0A2P2M5X4_RHIMU</name>
<organism evidence="1">
    <name type="scientific">Rhizophora mucronata</name>
    <name type="common">Asiatic mangrove</name>
    <dbReference type="NCBI Taxonomy" id="61149"/>
    <lineage>
        <taxon>Eukaryota</taxon>
        <taxon>Viridiplantae</taxon>
        <taxon>Streptophyta</taxon>
        <taxon>Embryophyta</taxon>
        <taxon>Tracheophyta</taxon>
        <taxon>Spermatophyta</taxon>
        <taxon>Magnoliopsida</taxon>
        <taxon>eudicotyledons</taxon>
        <taxon>Gunneridae</taxon>
        <taxon>Pentapetalae</taxon>
        <taxon>rosids</taxon>
        <taxon>fabids</taxon>
        <taxon>Malpighiales</taxon>
        <taxon>Rhizophoraceae</taxon>
        <taxon>Rhizophora</taxon>
    </lineage>
</organism>
<protein>
    <submittedName>
        <fullName evidence="1">WD-repeat protein</fullName>
    </submittedName>
</protein>
<reference evidence="1" key="1">
    <citation type="submission" date="2018-02" db="EMBL/GenBank/DDBJ databases">
        <title>Rhizophora mucronata_Transcriptome.</title>
        <authorList>
            <person name="Meera S.P."/>
            <person name="Sreeshan A."/>
            <person name="Augustine A."/>
        </authorList>
    </citation>
    <scope>NUCLEOTIDE SEQUENCE</scope>
    <source>
        <tissue evidence="1">Leaf</tissue>
    </source>
</reference>